<keyword evidence="2" id="KW-1185">Reference proteome</keyword>
<gene>
    <name evidence="1" type="ORF">DUI87_15682</name>
</gene>
<evidence type="ECO:0000313" key="2">
    <source>
        <dbReference type="Proteomes" id="UP000269221"/>
    </source>
</evidence>
<organism evidence="1 2">
    <name type="scientific">Hirundo rustica rustica</name>
    <dbReference type="NCBI Taxonomy" id="333673"/>
    <lineage>
        <taxon>Eukaryota</taxon>
        <taxon>Metazoa</taxon>
        <taxon>Chordata</taxon>
        <taxon>Craniata</taxon>
        <taxon>Vertebrata</taxon>
        <taxon>Euteleostomi</taxon>
        <taxon>Archelosauria</taxon>
        <taxon>Archosauria</taxon>
        <taxon>Dinosauria</taxon>
        <taxon>Saurischia</taxon>
        <taxon>Theropoda</taxon>
        <taxon>Coelurosauria</taxon>
        <taxon>Aves</taxon>
        <taxon>Neognathae</taxon>
        <taxon>Neoaves</taxon>
        <taxon>Telluraves</taxon>
        <taxon>Australaves</taxon>
        <taxon>Passeriformes</taxon>
        <taxon>Sylvioidea</taxon>
        <taxon>Hirundinidae</taxon>
        <taxon>Hirundo</taxon>
    </lineage>
</organism>
<dbReference type="AlphaFoldDB" id="A0A3M0K1P9"/>
<dbReference type="Proteomes" id="UP000269221">
    <property type="component" value="Unassembled WGS sequence"/>
</dbReference>
<proteinExistence type="predicted"/>
<sequence>MNSFTVKVAELWNSCGVSVSGDIPNPLDAFLETFQTHLDAFLETFQTHLDAFLETFQTHLDAFRCHLLQVTLPWQGVGWVISRGPSSPDRSVIL</sequence>
<dbReference type="EMBL" id="QRBI01000120">
    <property type="protein sequence ID" value="RMC06251.1"/>
    <property type="molecule type" value="Genomic_DNA"/>
</dbReference>
<comment type="caution">
    <text evidence="1">The sequence shown here is derived from an EMBL/GenBank/DDBJ whole genome shotgun (WGS) entry which is preliminary data.</text>
</comment>
<accession>A0A3M0K1P9</accession>
<name>A0A3M0K1P9_HIRRU</name>
<reference evidence="1 2" key="1">
    <citation type="submission" date="2018-07" db="EMBL/GenBank/DDBJ databases">
        <title>A high quality draft genome assembly of the barn swallow (H. rustica rustica).</title>
        <authorList>
            <person name="Formenti G."/>
            <person name="Chiara M."/>
            <person name="Poveda L."/>
            <person name="Francoijs K.-J."/>
            <person name="Bonisoli-Alquati A."/>
            <person name="Canova L."/>
            <person name="Gianfranceschi L."/>
            <person name="Horner D.S."/>
            <person name="Saino N."/>
        </authorList>
    </citation>
    <scope>NUCLEOTIDE SEQUENCE [LARGE SCALE GENOMIC DNA]</scope>
    <source>
        <strain evidence="1">Chelidonia</strain>
        <tissue evidence="1">Blood</tissue>
    </source>
</reference>
<protein>
    <submittedName>
        <fullName evidence="1">Uncharacterized protein</fullName>
    </submittedName>
</protein>
<evidence type="ECO:0000313" key="1">
    <source>
        <dbReference type="EMBL" id="RMC06251.1"/>
    </source>
</evidence>